<evidence type="ECO:0000313" key="9">
    <source>
        <dbReference type="Proteomes" id="UP000253845"/>
    </source>
</evidence>
<protein>
    <recommendedName>
        <fullName evidence="7">Rhodopsin domain-containing protein</fullName>
    </recommendedName>
</protein>
<dbReference type="VEuPathDB" id="FungiDB:M747DRAFT_325313"/>
<dbReference type="Pfam" id="PF20684">
    <property type="entry name" value="Fung_rhodopsin"/>
    <property type="match status" value="1"/>
</dbReference>
<dbReference type="AlphaFoldDB" id="A0A370BM66"/>
<evidence type="ECO:0000313" key="8">
    <source>
        <dbReference type="EMBL" id="RDH16683.1"/>
    </source>
</evidence>
<evidence type="ECO:0000256" key="1">
    <source>
        <dbReference type="ARBA" id="ARBA00004141"/>
    </source>
</evidence>
<evidence type="ECO:0000256" key="5">
    <source>
        <dbReference type="ARBA" id="ARBA00038359"/>
    </source>
</evidence>
<keyword evidence="2 6" id="KW-0812">Transmembrane</keyword>
<organism evidence="8 9">
    <name type="scientific">Aspergillus niger ATCC 13496</name>
    <dbReference type="NCBI Taxonomy" id="1353008"/>
    <lineage>
        <taxon>Eukaryota</taxon>
        <taxon>Fungi</taxon>
        <taxon>Dikarya</taxon>
        <taxon>Ascomycota</taxon>
        <taxon>Pezizomycotina</taxon>
        <taxon>Eurotiomycetes</taxon>
        <taxon>Eurotiomycetidae</taxon>
        <taxon>Eurotiales</taxon>
        <taxon>Aspergillaceae</taxon>
        <taxon>Aspergillus</taxon>
        <taxon>Aspergillus subgen. Circumdati</taxon>
    </lineage>
</organism>
<dbReference type="Proteomes" id="UP000253845">
    <property type="component" value="Unassembled WGS sequence"/>
</dbReference>
<name>A0A370BM66_ASPNG</name>
<feature type="transmembrane region" description="Helical" evidence="6">
    <location>
        <begin position="61"/>
        <end position="82"/>
    </location>
</feature>
<feature type="transmembrane region" description="Helical" evidence="6">
    <location>
        <begin position="140"/>
        <end position="163"/>
    </location>
</feature>
<feature type="domain" description="Rhodopsin" evidence="7">
    <location>
        <begin position="45"/>
        <end position="284"/>
    </location>
</feature>
<keyword evidence="4 6" id="KW-0472">Membrane</keyword>
<evidence type="ECO:0000256" key="6">
    <source>
        <dbReference type="SAM" id="Phobius"/>
    </source>
</evidence>
<feature type="transmembrane region" description="Helical" evidence="6">
    <location>
        <begin position="221"/>
        <end position="240"/>
    </location>
</feature>
<comment type="subcellular location">
    <subcellularLocation>
        <location evidence="1">Membrane</location>
        <topology evidence="1">Multi-pass membrane protein</topology>
    </subcellularLocation>
</comment>
<keyword evidence="3 6" id="KW-1133">Transmembrane helix</keyword>
<dbReference type="InterPro" id="IPR049326">
    <property type="entry name" value="Rhodopsin_dom_fungi"/>
</dbReference>
<evidence type="ECO:0000256" key="3">
    <source>
        <dbReference type="ARBA" id="ARBA00022989"/>
    </source>
</evidence>
<feature type="transmembrane region" description="Helical" evidence="6">
    <location>
        <begin position="25"/>
        <end position="49"/>
    </location>
</feature>
<dbReference type="InterPro" id="IPR052337">
    <property type="entry name" value="SAT4-like"/>
</dbReference>
<evidence type="ECO:0000259" key="7">
    <source>
        <dbReference type="Pfam" id="PF20684"/>
    </source>
</evidence>
<comment type="similarity">
    <text evidence="5">Belongs to the SAT4 family.</text>
</comment>
<evidence type="ECO:0000256" key="2">
    <source>
        <dbReference type="ARBA" id="ARBA00022692"/>
    </source>
</evidence>
<accession>A0A370BM66</accession>
<dbReference type="GO" id="GO:0016020">
    <property type="term" value="C:membrane"/>
    <property type="evidence" value="ECO:0007669"/>
    <property type="project" value="UniProtKB-SubCell"/>
</dbReference>
<gene>
    <name evidence="8" type="ORF">M747DRAFT_325313</name>
</gene>
<reference evidence="8 9" key="1">
    <citation type="submission" date="2018-07" db="EMBL/GenBank/DDBJ databases">
        <title>Section-level genome sequencing of Aspergillus section Nigri to investigate inter- and intra-species variation.</title>
        <authorList>
            <consortium name="DOE Joint Genome Institute"/>
            <person name="Vesth T.C."/>
            <person name="Nybo J.L."/>
            <person name="Theobald S."/>
            <person name="Frisvad J.C."/>
            <person name="Larsen T.O."/>
            <person name="Nielsen K.F."/>
            <person name="Hoof J.B."/>
            <person name="Brandl J."/>
            <person name="Salamov A."/>
            <person name="Riley R."/>
            <person name="Gladden J.M."/>
            <person name="Phatale P."/>
            <person name="Nielsen M.T."/>
            <person name="Lyhne E.K."/>
            <person name="Kogle M.E."/>
            <person name="Strasser K."/>
            <person name="McDonnell E."/>
            <person name="Barry K."/>
            <person name="Clum A."/>
            <person name="Chen C."/>
            <person name="Nolan M."/>
            <person name="Sandor L."/>
            <person name="Kuo A."/>
            <person name="Lipzen A."/>
            <person name="Hainaut M."/>
            <person name="Drula E."/>
            <person name="Tsang A."/>
            <person name="Magnuson J.K."/>
            <person name="Henrissat B."/>
            <person name="Wiebenga A."/>
            <person name="Simmons B.A."/>
            <person name="Makela M.R."/>
            <person name="De vries R.P."/>
            <person name="Grigoriev I.V."/>
            <person name="Mortensen U.H."/>
            <person name="Baker S.E."/>
            <person name="Andersen M.R."/>
        </authorList>
    </citation>
    <scope>NUCLEOTIDE SEQUENCE [LARGE SCALE GENOMIC DNA]</scope>
    <source>
        <strain evidence="8 9">ATCC 13496</strain>
    </source>
</reference>
<dbReference type="EMBL" id="KZ851936">
    <property type="protein sequence ID" value="RDH16683.1"/>
    <property type="molecule type" value="Genomic_DNA"/>
</dbReference>
<feature type="transmembrane region" description="Helical" evidence="6">
    <location>
        <begin position="183"/>
        <end position="209"/>
    </location>
</feature>
<feature type="transmembrane region" description="Helical" evidence="6">
    <location>
        <begin position="102"/>
        <end position="128"/>
    </location>
</feature>
<dbReference type="PANTHER" id="PTHR33048">
    <property type="entry name" value="PTH11-LIKE INTEGRAL MEMBRANE PROTEIN (AFU_ORTHOLOGUE AFUA_5G11245)"/>
    <property type="match status" value="1"/>
</dbReference>
<proteinExistence type="inferred from homology"/>
<evidence type="ECO:0000256" key="4">
    <source>
        <dbReference type="ARBA" id="ARBA00023136"/>
    </source>
</evidence>
<dbReference type="PANTHER" id="PTHR33048:SF124">
    <property type="entry name" value="INTEGRAL MEMBRANE PROTEIN"/>
    <property type="match status" value="1"/>
</dbReference>
<sequence length="644" mass="72400">MAITTMANPPPGETYDFDYSHRHLYTANMAVISAGLIISTSCLFLRVYTKAHLLHKFGWDDVSIILAWVFSVSTQACSIYGYKHGGMGVHFWNVTPAVYEVYIKVVLSAAIVYVPALALAKISLIILYYRILCHKRYQQWILYGIAFVVSSYSFALVMAFIFGCHPIQKGWNISVTGTCVNQYALYVATAVLNIISDIALILVPIPTVLGLNMPGIQKLGLSLMFMVGCATLVTGIIRLITLIPFLNSPDPTYNIGRPDLWINIEANFAIICSCLPFLRNFLRRYAPRLIGENSSLARRYKSYTYDYTGGSRGRRKEGLTQLQDDIELAENGASMHSGVRIFKDVKVEITTETMPDMSQESPIYGLFHCIFVVHTHDYTMLLLPQSAMGFDLGEPICCRCQLLTVSGEETPKLDSVLWCLDGYCRLLQRKGILALSCDIALTHSSAPHTKADASASISIQDTGLESVLFTVEWVVPDESLPFASQVLTESGFLQVAKPKHSNVYLGNWDGLCQIHTRNIEHGSPIHLYPLSAFHLTLEDTFEAPATFGSDLRMLTPKPPRYMLSMIRHLIDHPTNQNMRHRVIMDLSCFIQGSEREFFKKMPAAIEEVRSWDWRDGYDEEYGKDAESIICDPRKMDTLTRLNNV</sequence>